<dbReference type="AlphaFoldDB" id="A0A482VAK3"/>
<dbReference type="OrthoDB" id="205993at2759"/>
<keyword evidence="4" id="KW-0653">Protein transport</keyword>
<keyword evidence="3 7" id="KW-0812">Transmembrane</keyword>
<dbReference type="GO" id="GO:0016020">
    <property type="term" value="C:membrane"/>
    <property type="evidence" value="ECO:0007669"/>
    <property type="project" value="UniProtKB-SubCell"/>
</dbReference>
<feature type="transmembrane region" description="Helical" evidence="7">
    <location>
        <begin position="68"/>
        <end position="86"/>
    </location>
</feature>
<evidence type="ECO:0000256" key="2">
    <source>
        <dbReference type="ARBA" id="ARBA00005982"/>
    </source>
</evidence>
<comment type="caution">
    <text evidence="8">The sequence shown here is derived from an EMBL/GenBank/DDBJ whole genome shotgun (WGS) entry which is preliminary data.</text>
</comment>
<keyword evidence="9" id="KW-1185">Reference proteome</keyword>
<keyword evidence="5 7" id="KW-1133">Transmembrane helix</keyword>
<keyword evidence="4" id="KW-0813">Transport</keyword>
<organism evidence="8 9">
    <name type="scientific">Asbolus verrucosus</name>
    <name type="common">Desert ironclad beetle</name>
    <dbReference type="NCBI Taxonomy" id="1661398"/>
    <lineage>
        <taxon>Eukaryota</taxon>
        <taxon>Metazoa</taxon>
        <taxon>Ecdysozoa</taxon>
        <taxon>Arthropoda</taxon>
        <taxon>Hexapoda</taxon>
        <taxon>Insecta</taxon>
        <taxon>Pterygota</taxon>
        <taxon>Neoptera</taxon>
        <taxon>Endopterygota</taxon>
        <taxon>Coleoptera</taxon>
        <taxon>Polyphaga</taxon>
        <taxon>Cucujiformia</taxon>
        <taxon>Tenebrionidae</taxon>
        <taxon>Pimeliinae</taxon>
        <taxon>Asbolus</taxon>
    </lineage>
</organism>
<comment type="similarity">
    <text evidence="2">Belongs to the major facilitator superfamily. Proton-dependent oligopeptide transporter (POT/PTR) (TC 2.A.17) family.</text>
</comment>
<evidence type="ECO:0000313" key="9">
    <source>
        <dbReference type="Proteomes" id="UP000292052"/>
    </source>
</evidence>
<feature type="transmembrane region" description="Helical" evidence="7">
    <location>
        <begin position="15"/>
        <end position="36"/>
    </location>
</feature>
<dbReference type="Proteomes" id="UP000292052">
    <property type="component" value="Unassembled WGS sequence"/>
</dbReference>
<dbReference type="PANTHER" id="PTHR11654">
    <property type="entry name" value="OLIGOPEPTIDE TRANSPORTER-RELATED"/>
    <property type="match status" value="1"/>
</dbReference>
<evidence type="ECO:0000256" key="4">
    <source>
        <dbReference type="ARBA" id="ARBA00022856"/>
    </source>
</evidence>
<accession>A0A482VAK3</accession>
<evidence type="ECO:0000256" key="7">
    <source>
        <dbReference type="SAM" id="Phobius"/>
    </source>
</evidence>
<dbReference type="GO" id="GO:0022857">
    <property type="term" value="F:transmembrane transporter activity"/>
    <property type="evidence" value="ECO:0007669"/>
    <property type="project" value="InterPro"/>
</dbReference>
<dbReference type="Gene3D" id="1.20.1250.20">
    <property type="entry name" value="MFS general substrate transporter like domains"/>
    <property type="match status" value="1"/>
</dbReference>
<feature type="transmembrane region" description="Helical" evidence="7">
    <location>
        <begin position="150"/>
        <end position="171"/>
    </location>
</feature>
<proteinExistence type="inferred from homology"/>
<evidence type="ECO:0000313" key="8">
    <source>
        <dbReference type="EMBL" id="RZB40297.1"/>
    </source>
</evidence>
<evidence type="ECO:0000256" key="1">
    <source>
        <dbReference type="ARBA" id="ARBA00004141"/>
    </source>
</evidence>
<evidence type="ECO:0000256" key="5">
    <source>
        <dbReference type="ARBA" id="ARBA00022989"/>
    </source>
</evidence>
<sequence length="349" mass="39675">MGKPWYKLRTPKENVMVQFFNCTVVRTLVIIFYALAKRYKSRSGNNRAHWLNVAKDKYSSKLIRDMKTVFAVLFLYIPLPIFWSLFDQQGSRWTFQASHMDGNVLGIQIVPDQMQVVNPAMVLILIPIFDKLINPCFMKLQIMENCLHRMAVGGLFASAAFLSAGILELILETTYPKQPEEKHASINIINTLPCNVKVLNPFSPVQKINSSGMHKFEDIACDNFTKYTLLVEASEKCGTIYLGRHRHNLEVAAVELQTDTVLIGINLDNKIQAYITDPVDFQKSLSGKPRLSSIHLHDVTISLKNQAGLQDIYFVHSSNSSFLADSAYMELPQGIFLNYMRCLHQILLI</sequence>
<evidence type="ECO:0000256" key="3">
    <source>
        <dbReference type="ARBA" id="ARBA00022692"/>
    </source>
</evidence>
<dbReference type="InterPro" id="IPR036259">
    <property type="entry name" value="MFS_trans_sf"/>
</dbReference>
<name>A0A482VAK3_ASBVE</name>
<dbReference type="Pfam" id="PF00854">
    <property type="entry name" value="PTR2"/>
    <property type="match status" value="1"/>
</dbReference>
<dbReference type="GO" id="GO:0015833">
    <property type="term" value="P:peptide transport"/>
    <property type="evidence" value="ECO:0007669"/>
    <property type="project" value="UniProtKB-KW"/>
</dbReference>
<dbReference type="InterPro" id="IPR000109">
    <property type="entry name" value="POT_fam"/>
</dbReference>
<keyword evidence="6 7" id="KW-0472">Membrane</keyword>
<comment type="subcellular location">
    <subcellularLocation>
        <location evidence="1">Membrane</location>
        <topology evidence="1">Multi-pass membrane protein</topology>
    </subcellularLocation>
</comment>
<protein>
    <submittedName>
        <fullName evidence="8">Peptide transporter family 1-like</fullName>
    </submittedName>
</protein>
<keyword evidence="4" id="KW-0571">Peptide transport</keyword>
<gene>
    <name evidence="8" type="ORF">BDFB_008176</name>
</gene>
<reference evidence="8 9" key="1">
    <citation type="submission" date="2017-03" db="EMBL/GenBank/DDBJ databases">
        <title>Genome of the blue death feigning beetle - Asbolus verrucosus.</title>
        <authorList>
            <person name="Rider S.D."/>
        </authorList>
    </citation>
    <scope>NUCLEOTIDE SEQUENCE [LARGE SCALE GENOMIC DNA]</scope>
    <source>
        <strain evidence="8">Butters</strain>
        <tissue evidence="8">Head and leg muscle</tissue>
    </source>
</reference>
<evidence type="ECO:0000256" key="6">
    <source>
        <dbReference type="ARBA" id="ARBA00023136"/>
    </source>
</evidence>
<feature type="transmembrane region" description="Helical" evidence="7">
    <location>
        <begin position="106"/>
        <end position="129"/>
    </location>
</feature>
<dbReference type="EMBL" id="QDEB01120321">
    <property type="protein sequence ID" value="RZB40297.1"/>
    <property type="molecule type" value="Genomic_DNA"/>
</dbReference>